<organism evidence="1 2">
    <name type="scientific">Mya arenaria</name>
    <name type="common">Soft-shell clam</name>
    <dbReference type="NCBI Taxonomy" id="6604"/>
    <lineage>
        <taxon>Eukaryota</taxon>
        <taxon>Metazoa</taxon>
        <taxon>Spiralia</taxon>
        <taxon>Lophotrochozoa</taxon>
        <taxon>Mollusca</taxon>
        <taxon>Bivalvia</taxon>
        <taxon>Autobranchia</taxon>
        <taxon>Heteroconchia</taxon>
        <taxon>Euheterodonta</taxon>
        <taxon>Imparidentia</taxon>
        <taxon>Neoheterodontei</taxon>
        <taxon>Myida</taxon>
        <taxon>Myoidea</taxon>
        <taxon>Myidae</taxon>
        <taxon>Mya</taxon>
    </lineage>
</organism>
<proteinExistence type="predicted"/>
<evidence type="ECO:0000313" key="1">
    <source>
        <dbReference type="EMBL" id="WAR20201.1"/>
    </source>
</evidence>
<dbReference type="EMBL" id="CP111022">
    <property type="protein sequence ID" value="WAR20201.1"/>
    <property type="molecule type" value="Genomic_DNA"/>
</dbReference>
<evidence type="ECO:0000313" key="2">
    <source>
        <dbReference type="Proteomes" id="UP001164746"/>
    </source>
</evidence>
<keyword evidence="2" id="KW-1185">Reference proteome</keyword>
<reference evidence="1" key="1">
    <citation type="submission" date="2022-11" db="EMBL/GenBank/DDBJ databases">
        <title>Centuries of genome instability and evolution in soft-shell clam transmissible cancer (bioRxiv).</title>
        <authorList>
            <person name="Hart S.F.M."/>
            <person name="Yonemitsu M.A."/>
            <person name="Giersch R.M."/>
            <person name="Beal B.F."/>
            <person name="Arriagada G."/>
            <person name="Davis B.W."/>
            <person name="Ostrander E.A."/>
            <person name="Goff S.P."/>
            <person name="Metzger M.J."/>
        </authorList>
    </citation>
    <scope>NUCLEOTIDE SEQUENCE</scope>
    <source>
        <strain evidence="1">MELC-2E11</strain>
        <tissue evidence="1">Siphon/mantle</tissue>
    </source>
</reference>
<gene>
    <name evidence="1" type="ORF">MAR_002039</name>
</gene>
<protein>
    <submittedName>
        <fullName evidence="1">Uncharacterized protein</fullName>
    </submittedName>
</protein>
<name>A0ABY7FLV0_MYAAR</name>
<dbReference type="SUPFAM" id="SSF63825">
    <property type="entry name" value="YWTD domain"/>
    <property type="match status" value="1"/>
</dbReference>
<dbReference type="Proteomes" id="UP001164746">
    <property type="component" value="Chromosome 11"/>
</dbReference>
<accession>A0ABY7FLV0</accession>
<feature type="non-terminal residue" evidence="1">
    <location>
        <position position="1"/>
    </location>
</feature>
<sequence length="107" mass="12393">MELRLQQVNFADIDSLYKYVWLRTLRRKGAGVADAFADILKLTHNCNHVSYMARHLIISSDDTVYQYTLAGQRVREIYTTDGWGLYGIAVSPSRLYITNYKENKLIT</sequence>